<dbReference type="AlphaFoldDB" id="A0AAW0EBL9"/>
<dbReference type="InterPro" id="IPR036286">
    <property type="entry name" value="LexA/Signal_pep-like_sf"/>
</dbReference>
<keyword evidence="6" id="KW-0472">Membrane</keyword>
<keyword evidence="5" id="KW-1133">Transmembrane helix</keyword>
<dbReference type="InterPro" id="IPR037730">
    <property type="entry name" value="IMP2"/>
</dbReference>
<dbReference type="PANTHER" id="PTHR46041">
    <property type="entry name" value="MITOCHONDRIAL INNER MEMBRANE PROTEASE SUBUNIT 2"/>
    <property type="match status" value="1"/>
</dbReference>
<comment type="subcellular location">
    <subcellularLocation>
        <location evidence="1">Membrane</location>
        <topology evidence="1">Single-pass membrane protein</topology>
    </subcellularLocation>
</comment>
<dbReference type="GO" id="GO:0004252">
    <property type="term" value="F:serine-type endopeptidase activity"/>
    <property type="evidence" value="ECO:0007669"/>
    <property type="project" value="InterPro"/>
</dbReference>
<dbReference type="GO" id="GO:0042720">
    <property type="term" value="C:mitochondrial inner membrane peptidase complex"/>
    <property type="evidence" value="ECO:0007669"/>
    <property type="project" value="InterPro"/>
</dbReference>
<keyword evidence="2" id="KW-0645">Protease</keyword>
<keyword evidence="3" id="KW-0812">Transmembrane</keyword>
<evidence type="ECO:0000256" key="3">
    <source>
        <dbReference type="ARBA" id="ARBA00022692"/>
    </source>
</evidence>
<feature type="non-terminal residue" evidence="7">
    <location>
        <position position="1"/>
    </location>
</feature>
<keyword evidence="4" id="KW-0378">Hydrolase</keyword>
<dbReference type="GO" id="GO:0006465">
    <property type="term" value="P:signal peptide processing"/>
    <property type="evidence" value="ECO:0007669"/>
    <property type="project" value="InterPro"/>
</dbReference>
<evidence type="ECO:0000256" key="1">
    <source>
        <dbReference type="ARBA" id="ARBA00004167"/>
    </source>
</evidence>
<organism evidence="7 8">
    <name type="scientific">Favolaschia claudopus</name>
    <dbReference type="NCBI Taxonomy" id="2862362"/>
    <lineage>
        <taxon>Eukaryota</taxon>
        <taxon>Fungi</taxon>
        <taxon>Dikarya</taxon>
        <taxon>Basidiomycota</taxon>
        <taxon>Agaricomycotina</taxon>
        <taxon>Agaricomycetes</taxon>
        <taxon>Agaricomycetidae</taxon>
        <taxon>Agaricales</taxon>
        <taxon>Marasmiineae</taxon>
        <taxon>Mycenaceae</taxon>
        <taxon>Favolaschia</taxon>
    </lineage>
</organism>
<dbReference type="InterPro" id="IPR019533">
    <property type="entry name" value="Peptidase_S26"/>
</dbReference>
<reference evidence="7 8" key="1">
    <citation type="journal article" date="2024" name="J Genomics">
        <title>Draft genome sequencing and assembly of Favolaschia claudopus CIRM-BRFM 2984 isolated from oak limbs.</title>
        <authorList>
            <person name="Navarro D."/>
            <person name="Drula E."/>
            <person name="Chaduli D."/>
            <person name="Cazenave R."/>
            <person name="Ahrendt S."/>
            <person name="Wang J."/>
            <person name="Lipzen A."/>
            <person name="Daum C."/>
            <person name="Barry K."/>
            <person name="Grigoriev I.V."/>
            <person name="Favel A."/>
            <person name="Rosso M.N."/>
            <person name="Martin F."/>
        </authorList>
    </citation>
    <scope>NUCLEOTIDE SEQUENCE [LARGE SCALE GENOMIC DNA]</scope>
    <source>
        <strain evidence="7 8">CIRM-BRFM 2984</strain>
    </source>
</reference>
<keyword evidence="8" id="KW-1185">Reference proteome</keyword>
<evidence type="ECO:0000313" key="7">
    <source>
        <dbReference type="EMBL" id="KAK7061616.1"/>
    </source>
</evidence>
<dbReference type="Proteomes" id="UP001362999">
    <property type="component" value="Unassembled WGS sequence"/>
</dbReference>
<dbReference type="PANTHER" id="PTHR46041:SF2">
    <property type="entry name" value="MITOCHONDRIAL INNER MEMBRANE PROTEASE SUBUNIT 2"/>
    <property type="match status" value="1"/>
</dbReference>
<dbReference type="EMBL" id="JAWWNJ010000002">
    <property type="protein sequence ID" value="KAK7061616.1"/>
    <property type="molecule type" value="Genomic_DNA"/>
</dbReference>
<evidence type="ECO:0000256" key="6">
    <source>
        <dbReference type="ARBA" id="ARBA00023136"/>
    </source>
</evidence>
<dbReference type="Gene3D" id="2.10.109.10">
    <property type="entry name" value="Umud Fragment, subunit A"/>
    <property type="match status" value="1"/>
</dbReference>
<dbReference type="CDD" id="cd06530">
    <property type="entry name" value="S26_SPase_I"/>
    <property type="match status" value="1"/>
</dbReference>
<accession>A0AAW0EBL9</accession>
<evidence type="ECO:0000256" key="4">
    <source>
        <dbReference type="ARBA" id="ARBA00022801"/>
    </source>
</evidence>
<evidence type="ECO:0000313" key="8">
    <source>
        <dbReference type="Proteomes" id="UP001362999"/>
    </source>
</evidence>
<sequence>SKRSPENSKYELVKRVIAVEGDLVQTLPPYPTPQARVPQGHLWVEGDAFHSQDSNTFGPVPSGLVDSRLIWLVWPIWRIGRPTHPMNAHTVARVIPVQSQK</sequence>
<protein>
    <submittedName>
        <fullName evidence="7">Peptidase S24/S26A/S26B/S26C</fullName>
    </submittedName>
</protein>
<comment type="caution">
    <text evidence="7">The sequence shown here is derived from an EMBL/GenBank/DDBJ whole genome shotgun (WGS) entry which is preliminary data.</text>
</comment>
<name>A0AAW0EBL9_9AGAR</name>
<dbReference type="GO" id="GO:0006627">
    <property type="term" value="P:protein processing involved in protein targeting to mitochondrion"/>
    <property type="evidence" value="ECO:0007669"/>
    <property type="project" value="InterPro"/>
</dbReference>
<dbReference type="SUPFAM" id="SSF51306">
    <property type="entry name" value="LexA/Signal peptidase"/>
    <property type="match status" value="1"/>
</dbReference>
<evidence type="ECO:0000256" key="2">
    <source>
        <dbReference type="ARBA" id="ARBA00022670"/>
    </source>
</evidence>
<proteinExistence type="predicted"/>
<gene>
    <name evidence="7" type="ORF">R3P38DRAFT_2830525</name>
</gene>
<evidence type="ECO:0000256" key="5">
    <source>
        <dbReference type="ARBA" id="ARBA00022989"/>
    </source>
</evidence>